<dbReference type="PRINTS" id="PR00035">
    <property type="entry name" value="HTHGNTR"/>
</dbReference>
<dbReference type="InterPro" id="IPR036390">
    <property type="entry name" value="WH_DNA-bd_sf"/>
</dbReference>
<accession>A0ABT7N1N6</accession>
<dbReference type="PANTHER" id="PTHR43537">
    <property type="entry name" value="TRANSCRIPTIONAL REGULATOR, GNTR FAMILY"/>
    <property type="match status" value="1"/>
</dbReference>
<keyword evidence="3" id="KW-0804">Transcription</keyword>
<reference evidence="5 6" key="1">
    <citation type="submission" date="2023-06" db="EMBL/GenBank/DDBJ databases">
        <title>Microbacterium sp. nov., isolated from a waste landfill.</title>
        <authorList>
            <person name="Wen W."/>
        </authorList>
    </citation>
    <scope>NUCLEOTIDE SEQUENCE [LARGE SCALE GENOMIC DNA]</scope>
    <source>
        <strain evidence="5 6">ASV49</strain>
    </source>
</reference>
<dbReference type="Gene3D" id="1.20.120.530">
    <property type="entry name" value="GntR ligand-binding domain-like"/>
    <property type="match status" value="1"/>
</dbReference>
<dbReference type="SMART" id="SM00345">
    <property type="entry name" value="HTH_GNTR"/>
    <property type="match status" value="1"/>
</dbReference>
<dbReference type="PROSITE" id="PS50949">
    <property type="entry name" value="HTH_GNTR"/>
    <property type="match status" value="1"/>
</dbReference>
<name>A0ABT7N1N6_9MICO</name>
<dbReference type="SMART" id="SM00895">
    <property type="entry name" value="FCD"/>
    <property type="match status" value="1"/>
</dbReference>
<proteinExistence type="predicted"/>
<dbReference type="PANTHER" id="PTHR43537:SF24">
    <property type="entry name" value="GLUCONATE OPERON TRANSCRIPTIONAL REPRESSOR"/>
    <property type="match status" value="1"/>
</dbReference>
<dbReference type="Pfam" id="PF00392">
    <property type="entry name" value="GntR"/>
    <property type="match status" value="1"/>
</dbReference>
<gene>
    <name evidence="5" type="ORF">QSV35_14655</name>
</gene>
<protein>
    <submittedName>
        <fullName evidence="5">GntR family transcriptional regulator</fullName>
    </submittedName>
</protein>
<dbReference type="InterPro" id="IPR000524">
    <property type="entry name" value="Tscrpt_reg_HTH_GntR"/>
</dbReference>
<evidence type="ECO:0000256" key="2">
    <source>
        <dbReference type="ARBA" id="ARBA00023125"/>
    </source>
</evidence>
<comment type="caution">
    <text evidence="5">The sequence shown here is derived from an EMBL/GenBank/DDBJ whole genome shotgun (WGS) entry which is preliminary data.</text>
</comment>
<keyword evidence="1" id="KW-0805">Transcription regulation</keyword>
<dbReference type="CDD" id="cd07377">
    <property type="entry name" value="WHTH_GntR"/>
    <property type="match status" value="1"/>
</dbReference>
<evidence type="ECO:0000259" key="4">
    <source>
        <dbReference type="PROSITE" id="PS50949"/>
    </source>
</evidence>
<evidence type="ECO:0000256" key="3">
    <source>
        <dbReference type="ARBA" id="ARBA00023163"/>
    </source>
</evidence>
<dbReference type="InterPro" id="IPR011711">
    <property type="entry name" value="GntR_C"/>
</dbReference>
<sequence>MLSSVPAAAARAEGVYREIWRGIVEGDLEPGSRLKERDLSEQHDVSRIPVRQALQRLESEGFVVALPNRGARVAEVGRADIEELFDARLCIEPFAARRAAGRVRTEGQAVDDLSESLGRSIDSSDADVTGQATLDFHAEVVRLSGNSLLMRALAPMLGRMEWVFRLTPTTRESEHNEEHRRIFHAVAEGNVEAAGAHTHAHLELARESVMGALAVRLGW</sequence>
<evidence type="ECO:0000313" key="6">
    <source>
        <dbReference type="Proteomes" id="UP001235064"/>
    </source>
</evidence>
<dbReference type="Pfam" id="PF07729">
    <property type="entry name" value="FCD"/>
    <property type="match status" value="1"/>
</dbReference>
<dbReference type="SUPFAM" id="SSF46785">
    <property type="entry name" value="Winged helix' DNA-binding domain"/>
    <property type="match status" value="1"/>
</dbReference>
<dbReference type="SUPFAM" id="SSF48008">
    <property type="entry name" value="GntR ligand-binding domain-like"/>
    <property type="match status" value="1"/>
</dbReference>
<keyword evidence="6" id="KW-1185">Reference proteome</keyword>
<feature type="domain" description="HTH gntR-type" evidence="4">
    <location>
        <begin position="9"/>
        <end position="76"/>
    </location>
</feature>
<dbReference type="RefSeq" id="WP_286289528.1">
    <property type="nucleotide sequence ID" value="NZ_JASXSZ010000004.1"/>
</dbReference>
<evidence type="ECO:0000256" key="1">
    <source>
        <dbReference type="ARBA" id="ARBA00023015"/>
    </source>
</evidence>
<dbReference type="Proteomes" id="UP001235064">
    <property type="component" value="Unassembled WGS sequence"/>
</dbReference>
<dbReference type="EMBL" id="JASXSZ010000004">
    <property type="protein sequence ID" value="MDL9980581.1"/>
    <property type="molecule type" value="Genomic_DNA"/>
</dbReference>
<dbReference type="InterPro" id="IPR008920">
    <property type="entry name" value="TF_FadR/GntR_C"/>
</dbReference>
<keyword evidence="2" id="KW-0238">DNA-binding</keyword>
<dbReference type="Gene3D" id="1.10.10.10">
    <property type="entry name" value="Winged helix-like DNA-binding domain superfamily/Winged helix DNA-binding domain"/>
    <property type="match status" value="1"/>
</dbReference>
<evidence type="ECO:0000313" key="5">
    <source>
        <dbReference type="EMBL" id="MDL9980581.1"/>
    </source>
</evidence>
<organism evidence="5 6">
    <name type="scientific">Microbacterium candidum</name>
    <dbReference type="NCBI Taxonomy" id="3041922"/>
    <lineage>
        <taxon>Bacteria</taxon>
        <taxon>Bacillati</taxon>
        <taxon>Actinomycetota</taxon>
        <taxon>Actinomycetes</taxon>
        <taxon>Micrococcales</taxon>
        <taxon>Microbacteriaceae</taxon>
        <taxon>Microbacterium</taxon>
    </lineage>
</organism>
<dbReference type="InterPro" id="IPR036388">
    <property type="entry name" value="WH-like_DNA-bd_sf"/>
</dbReference>